<gene>
    <name evidence="3" type="ORF">BO86DRAFT_389223</name>
</gene>
<evidence type="ECO:0000259" key="2">
    <source>
        <dbReference type="PROSITE" id="PS00028"/>
    </source>
</evidence>
<dbReference type="AlphaFoldDB" id="A0A8T8X1J1"/>
<dbReference type="OrthoDB" id="4510535at2759"/>
<protein>
    <recommendedName>
        <fullName evidence="2">C2H2-type domain-containing protein</fullName>
    </recommendedName>
</protein>
<dbReference type="RefSeq" id="XP_025527870.1">
    <property type="nucleotide sequence ID" value="XM_025672072.1"/>
</dbReference>
<dbReference type="InterPro" id="IPR013087">
    <property type="entry name" value="Znf_C2H2_type"/>
</dbReference>
<dbReference type="InterPro" id="IPR036236">
    <property type="entry name" value="Znf_C2H2_sf"/>
</dbReference>
<dbReference type="SMART" id="SM00355">
    <property type="entry name" value="ZnF_C2H2"/>
    <property type="match status" value="2"/>
</dbReference>
<name>A0A8T8X1J1_ASPJA</name>
<feature type="compositionally biased region" description="Polar residues" evidence="1">
    <location>
        <begin position="28"/>
        <end position="55"/>
    </location>
</feature>
<feature type="region of interest" description="Disordered" evidence="1">
    <location>
        <begin position="16"/>
        <end position="115"/>
    </location>
</feature>
<organism evidence="3 4">
    <name type="scientific">Aspergillus japonicus CBS 114.51</name>
    <dbReference type="NCBI Taxonomy" id="1448312"/>
    <lineage>
        <taxon>Eukaryota</taxon>
        <taxon>Fungi</taxon>
        <taxon>Dikarya</taxon>
        <taxon>Ascomycota</taxon>
        <taxon>Pezizomycotina</taxon>
        <taxon>Eurotiomycetes</taxon>
        <taxon>Eurotiomycetidae</taxon>
        <taxon>Eurotiales</taxon>
        <taxon>Aspergillaceae</taxon>
        <taxon>Aspergillus</taxon>
        <taxon>Aspergillus subgen. Circumdati</taxon>
    </lineage>
</organism>
<dbReference type="EMBL" id="KZ824792">
    <property type="protein sequence ID" value="RAH81976.1"/>
    <property type="molecule type" value="Genomic_DNA"/>
</dbReference>
<evidence type="ECO:0000313" key="3">
    <source>
        <dbReference type="EMBL" id="RAH81976.1"/>
    </source>
</evidence>
<reference evidence="3 4" key="1">
    <citation type="submission" date="2018-02" db="EMBL/GenBank/DDBJ databases">
        <title>The genomes of Aspergillus section Nigri reveals drivers in fungal speciation.</title>
        <authorList>
            <consortium name="DOE Joint Genome Institute"/>
            <person name="Vesth T.C."/>
            <person name="Nybo J."/>
            <person name="Theobald S."/>
            <person name="Brandl J."/>
            <person name="Frisvad J.C."/>
            <person name="Nielsen K.F."/>
            <person name="Lyhne E.K."/>
            <person name="Kogle M.E."/>
            <person name="Kuo A."/>
            <person name="Riley R."/>
            <person name="Clum A."/>
            <person name="Nolan M."/>
            <person name="Lipzen A."/>
            <person name="Salamov A."/>
            <person name="Henrissat B."/>
            <person name="Wiebenga A."/>
            <person name="De vries R.P."/>
            <person name="Grigoriev I.V."/>
            <person name="Mortensen U.H."/>
            <person name="Andersen M.R."/>
            <person name="Baker S.E."/>
        </authorList>
    </citation>
    <scope>NUCLEOTIDE SEQUENCE [LARGE SCALE GENOMIC DNA]</scope>
    <source>
        <strain evidence="3 4">CBS 114.51</strain>
    </source>
</reference>
<dbReference type="Proteomes" id="UP000249497">
    <property type="component" value="Unassembled WGS sequence"/>
</dbReference>
<dbReference type="PROSITE" id="PS00028">
    <property type="entry name" value="ZINC_FINGER_C2H2_1"/>
    <property type="match status" value="1"/>
</dbReference>
<evidence type="ECO:0000256" key="1">
    <source>
        <dbReference type="SAM" id="MobiDB-lite"/>
    </source>
</evidence>
<sequence length="184" mass="20176">MAHLHMPYTDSQLGTQQHPLFIPIPSPKDSSLAGQHFDPTSTVPASTLPSIDSSTPGLDPKPLPPLDSSVRQQHDPSSAHVPCQQLSSGQTLVPSRSRNTTPAGPATKRRDRSASTARIFQCNWAGCDTRPTFNRPADLWRHIKHLHLSPGSHVCLIDGCGRSFNRNDNLTEHALRVHGYQSTR</sequence>
<dbReference type="Gene3D" id="3.30.160.60">
    <property type="entry name" value="Classic Zinc Finger"/>
    <property type="match status" value="2"/>
</dbReference>
<evidence type="ECO:0000313" key="4">
    <source>
        <dbReference type="Proteomes" id="UP000249497"/>
    </source>
</evidence>
<accession>A0A8T8X1J1</accession>
<dbReference type="Pfam" id="PF00096">
    <property type="entry name" value="zf-C2H2"/>
    <property type="match status" value="1"/>
</dbReference>
<dbReference type="GeneID" id="37175764"/>
<proteinExistence type="predicted"/>
<dbReference type="SUPFAM" id="SSF57667">
    <property type="entry name" value="beta-beta-alpha zinc fingers"/>
    <property type="match status" value="1"/>
</dbReference>
<feature type="domain" description="C2H2-type" evidence="2">
    <location>
        <begin position="155"/>
        <end position="178"/>
    </location>
</feature>
<feature type="compositionally biased region" description="Polar residues" evidence="1">
    <location>
        <begin position="84"/>
        <end position="102"/>
    </location>
</feature>
<keyword evidence="4" id="KW-1185">Reference proteome</keyword>